<protein>
    <submittedName>
        <fullName evidence="2">Uncharacterized protein</fullName>
    </submittedName>
</protein>
<evidence type="ECO:0000256" key="1">
    <source>
        <dbReference type="SAM" id="MobiDB-lite"/>
    </source>
</evidence>
<name>A0A1B0BVF5_9MUSC</name>
<evidence type="ECO:0000313" key="3">
    <source>
        <dbReference type="Proteomes" id="UP000092460"/>
    </source>
</evidence>
<dbReference type="VEuPathDB" id="VectorBase:GPPI041695"/>
<dbReference type="EMBL" id="JXJN01021262">
    <property type="status" value="NOT_ANNOTATED_CDS"/>
    <property type="molecule type" value="Genomic_DNA"/>
</dbReference>
<feature type="region of interest" description="Disordered" evidence="1">
    <location>
        <begin position="86"/>
        <end position="108"/>
    </location>
</feature>
<reference evidence="2" key="2">
    <citation type="submission" date="2020-05" db="UniProtKB">
        <authorList>
            <consortium name="EnsemblMetazoa"/>
        </authorList>
    </citation>
    <scope>IDENTIFICATION</scope>
    <source>
        <strain evidence="2">IAEA</strain>
    </source>
</reference>
<accession>A0A1B0BVF5</accession>
<reference evidence="3" key="1">
    <citation type="submission" date="2015-01" db="EMBL/GenBank/DDBJ databases">
        <authorList>
            <person name="Aksoy S."/>
            <person name="Warren W."/>
            <person name="Wilson R.K."/>
        </authorList>
    </citation>
    <scope>NUCLEOTIDE SEQUENCE [LARGE SCALE GENOMIC DNA]</scope>
    <source>
        <strain evidence="3">IAEA</strain>
    </source>
</reference>
<dbReference type="STRING" id="67801.A0A1B0BVF5"/>
<dbReference type="AlphaFoldDB" id="A0A1B0BVF5"/>
<sequence length="108" mass="11768">MPNVRRRTLTANSKLVRDVPSTVSRVLKLFSQDADSGLREALNRPACLKCAAPSTIFLIRFQLNTNVLNTGAVGLRLLHSTFGHASREAPIGKQNKGTLGHKFNGKSL</sequence>
<dbReference type="Proteomes" id="UP000092460">
    <property type="component" value="Unassembled WGS sequence"/>
</dbReference>
<keyword evidence="3" id="KW-1185">Reference proteome</keyword>
<proteinExistence type="predicted"/>
<organism evidence="2 3">
    <name type="scientific">Glossina palpalis gambiensis</name>
    <dbReference type="NCBI Taxonomy" id="67801"/>
    <lineage>
        <taxon>Eukaryota</taxon>
        <taxon>Metazoa</taxon>
        <taxon>Ecdysozoa</taxon>
        <taxon>Arthropoda</taxon>
        <taxon>Hexapoda</taxon>
        <taxon>Insecta</taxon>
        <taxon>Pterygota</taxon>
        <taxon>Neoptera</taxon>
        <taxon>Endopterygota</taxon>
        <taxon>Diptera</taxon>
        <taxon>Brachycera</taxon>
        <taxon>Muscomorpha</taxon>
        <taxon>Hippoboscoidea</taxon>
        <taxon>Glossinidae</taxon>
        <taxon>Glossina</taxon>
    </lineage>
</organism>
<dbReference type="EnsemblMetazoa" id="GPPI041695-RA">
    <property type="protein sequence ID" value="GPPI041695-PA"/>
    <property type="gene ID" value="GPPI041695"/>
</dbReference>
<evidence type="ECO:0000313" key="2">
    <source>
        <dbReference type="EnsemblMetazoa" id="GPPI041695-PA"/>
    </source>
</evidence>